<dbReference type="EMBL" id="BKCJ011203395">
    <property type="protein sequence ID" value="GFD03213.1"/>
    <property type="molecule type" value="Genomic_DNA"/>
</dbReference>
<evidence type="ECO:0000256" key="1">
    <source>
        <dbReference type="SAM" id="MobiDB-lite"/>
    </source>
</evidence>
<evidence type="ECO:0000313" key="2">
    <source>
        <dbReference type="EMBL" id="GFD03213.1"/>
    </source>
</evidence>
<proteinExistence type="predicted"/>
<comment type="caution">
    <text evidence="2">The sequence shown here is derived from an EMBL/GenBank/DDBJ whole genome shotgun (WGS) entry which is preliminary data.</text>
</comment>
<organism evidence="2">
    <name type="scientific">Tanacetum cinerariifolium</name>
    <name type="common">Dalmatian daisy</name>
    <name type="synonym">Chrysanthemum cinerariifolium</name>
    <dbReference type="NCBI Taxonomy" id="118510"/>
    <lineage>
        <taxon>Eukaryota</taxon>
        <taxon>Viridiplantae</taxon>
        <taxon>Streptophyta</taxon>
        <taxon>Embryophyta</taxon>
        <taxon>Tracheophyta</taxon>
        <taxon>Spermatophyta</taxon>
        <taxon>Magnoliopsida</taxon>
        <taxon>eudicotyledons</taxon>
        <taxon>Gunneridae</taxon>
        <taxon>Pentapetalae</taxon>
        <taxon>asterids</taxon>
        <taxon>campanulids</taxon>
        <taxon>Asterales</taxon>
        <taxon>Asteraceae</taxon>
        <taxon>Asteroideae</taxon>
        <taxon>Anthemideae</taxon>
        <taxon>Anthemidinae</taxon>
        <taxon>Tanacetum</taxon>
    </lineage>
</organism>
<feature type="non-terminal residue" evidence="2">
    <location>
        <position position="1"/>
    </location>
</feature>
<reference evidence="2" key="1">
    <citation type="journal article" date="2019" name="Sci. Rep.">
        <title>Draft genome of Tanacetum cinerariifolium, the natural source of mosquito coil.</title>
        <authorList>
            <person name="Yamashiro T."/>
            <person name="Shiraishi A."/>
            <person name="Satake H."/>
            <person name="Nakayama K."/>
        </authorList>
    </citation>
    <scope>NUCLEOTIDE SEQUENCE</scope>
</reference>
<dbReference type="AlphaFoldDB" id="A0A699T1E4"/>
<gene>
    <name evidence="2" type="ORF">Tci_875182</name>
</gene>
<sequence length="70" mass="7913">SLIRTQLQLADANGIFDMPINDIFEGMRVIREPTPKRQPTLERPLSPPPSSPVTEWVVPDPVSHVADWRP</sequence>
<protein>
    <submittedName>
        <fullName evidence="2">Uncharacterized protein</fullName>
    </submittedName>
</protein>
<feature type="region of interest" description="Disordered" evidence="1">
    <location>
        <begin position="31"/>
        <end position="57"/>
    </location>
</feature>
<accession>A0A699T1E4</accession>
<name>A0A699T1E4_TANCI</name>